<proteinExistence type="predicted"/>
<feature type="transmembrane region" description="Helical" evidence="1">
    <location>
        <begin position="153"/>
        <end position="174"/>
    </location>
</feature>
<keyword evidence="1" id="KW-0472">Membrane</keyword>
<feature type="transmembrane region" description="Helical" evidence="1">
    <location>
        <begin position="180"/>
        <end position="198"/>
    </location>
</feature>
<dbReference type="PANTHER" id="PTHR33287">
    <property type="entry name" value="OS03G0453550 PROTEIN"/>
    <property type="match status" value="1"/>
</dbReference>
<comment type="caution">
    <text evidence="2">The sequence shown here is derived from an EMBL/GenBank/DDBJ whole genome shotgun (WGS) entry which is preliminary data.</text>
</comment>
<evidence type="ECO:0000313" key="3">
    <source>
        <dbReference type="Proteomes" id="UP000626092"/>
    </source>
</evidence>
<dbReference type="Proteomes" id="UP000626092">
    <property type="component" value="Unassembled WGS sequence"/>
</dbReference>
<keyword evidence="3" id="KW-1185">Reference proteome</keyword>
<dbReference type="PANTHER" id="PTHR33287:SF2">
    <property type="entry name" value="TRANSMEMBRANE PROTEIN"/>
    <property type="match status" value="1"/>
</dbReference>
<reference evidence="2" key="1">
    <citation type="submission" date="2019-11" db="EMBL/GenBank/DDBJ databases">
        <authorList>
            <person name="Liu Y."/>
            <person name="Hou J."/>
            <person name="Li T.-Q."/>
            <person name="Guan C.-H."/>
            <person name="Wu X."/>
            <person name="Wu H.-Z."/>
            <person name="Ling F."/>
            <person name="Zhang R."/>
            <person name="Shi X.-G."/>
            <person name="Ren J.-P."/>
            <person name="Chen E.-F."/>
            <person name="Sun J.-M."/>
        </authorList>
    </citation>
    <scope>NUCLEOTIDE SEQUENCE</scope>
    <source>
        <strain evidence="2">Adult_tree_wgs_1</strain>
        <tissue evidence="2">Leaves</tissue>
    </source>
</reference>
<keyword evidence="1" id="KW-1133">Transmembrane helix</keyword>
<dbReference type="EMBL" id="WJXA01000451">
    <property type="protein sequence ID" value="KAF7112684.1"/>
    <property type="molecule type" value="Genomic_DNA"/>
</dbReference>
<evidence type="ECO:0000313" key="2">
    <source>
        <dbReference type="EMBL" id="KAF7112684.1"/>
    </source>
</evidence>
<name>A0A834L406_RHOSS</name>
<accession>A0A834L406</accession>
<dbReference type="AlphaFoldDB" id="A0A834L406"/>
<organism evidence="2 3">
    <name type="scientific">Rhododendron simsii</name>
    <name type="common">Sims's rhododendron</name>
    <dbReference type="NCBI Taxonomy" id="118357"/>
    <lineage>
        <taxon>Eukaryota</taxon>
        <taxon>Viridiplantae</taxon>
        <taxon>Streptophyta</taxon>
        <taxon>Embryophyta</taxon>
        <taxon>Tracheophyta</taxon>
        <taxon>Spermatophyta</taxon>
        <taxon>Magnoliopsida</taxon>
        <taxon>eudicotyledons</taxon>
        <taxon>Gunneridae</taxon>
        <taxon>Pentapetalae</taxon>
        <taxon>asterids</taxon>
        <taxon>Ericales</taxon>
        <taxon>Ericaceae</taxon>
        <taxon>Ericoideae</taxon>
        <taxon>Rhodoreae</taxon>
        <taxon>Rhododendron</taxon>
    </lineage>
</organism>
<protein>
    <submittedName>
        <fullName evidence="2">Uncharacterized protein</fullName>
    </submittedName>
</protein>
<dbReference type="OrthoDB" id="1679871at2759"/>
<evidence type="ECO:0000256" key="1">
    <source>
        <dbReference type="SAM" id="Phobius"/>
    </source>
</evidence>
<feature type="transmembrane region" description="Helical" evidence="1">
    <location>
        <begin position="82"/>
        <end position="100"/>
    </location>
</feature>
<keyword evidence="1" id="KW-0812">Transmembrane</keyword>
<sequence>MEPSVIEMGDIETPDRQTNTNARDELSWTRLSELQTIVQNLRRQISSLQTSAFTLASSYFVSQAVVFTALSTTNSLVCRDFWFPLLLSLFPGALNLFAFFKIGQEYIETTISQKKFNELRTNHEVQTWGLNLIDISGANNWEETEKVRLTKNLYLYMYAFVLLAAVVASGILWMLCWKSFYAFGPLAAVVALGSLWMLRGMSLFMAVFPRLFWLSTQKEAMVADMVDDQNQDNWKFQFRRVLYDWERDQLQNQVQLMSAMQLHHEDCLQWRWSKDLIFSVKSAYTEWEEYRSICRRQRALYCLEKHLPSESRAHCLDGHSELYIS</sequence>
<feature type="transmembrane region" description="Helical" evidence="1">
    <location>
        <begin position="52"/>
        <end position="70"/>
    </location>
</feature>
<gene>
    <name evidence="2" type="ORF">RHSIM_RhsimUnG0204100</name>
</gene>